<protein>
    <recommendedName>
        <fullName evidence="5">Transmembrane protein</fullName>
    </recommendedName>
</protein>
<dbReference type="RefSeq" id="WP_404629719.1">
    <property type="nucleotide sequence ID" value="NZ_JADIKM010000001.1"/>
</dbReference>
<dbReference type="EMBL" id="JADIKM010000001">
    <property type="protein sequence ID" value="MFK2902596.1"/>
    <property type="molecule type" value="Genomic_DNA"/>
</dbReference>
<feature type="transmembrane region" description="Helical" evidence="2">
    <location>
        <begin position="24"/>
        <end position="44"/>
    </location>
</feature>
<evidence type="ECO:0000256" key="1">
    <source>
        <dbReference type="SAM" id="Coils"/>
    </source>
</evidence>
<dbReference type="Pfam" id="PF20567">
    <property type="entry name" value="DUF6776"/>
    <property type="match status" value="1"/>
</dbReference>
<proteinExistence type="predicted"/>
<feature type="coiled-coil region" evidence="1">
    <location>
        <begin position="52"/>
        <end position="79"/>
    </location>
</feature>
<evidence type="ECO:0000313" key="3">
    <source>
        <dbReference type="EMBL" id="MFK2902596.1"/>
    </source>
</evidence>
<name>A0ABW8JN96_9GAMM</name>
<keyword evidence="2" id="KW-0812">Transmembrane</keyword>
<organism evidence="3 4">
    <name type="scientific">Dyella ginsengisoli</name>
    <dbReference type="NCBI Taxonomy" id="363848"/>
    <lineage>
        <taxon>Bacteria</taxon>
        <taxon>Pseudomonadati</taxon>
        <taxon>Pseudomonadota</taxon>
        <taxon>Gammaproteobacteria</taxon>
        <taxon>Lysobacterales</taxon>
        <taxon>Rhodanobacteraceae</taxon>
        <taxon>Dyella</taxon>
    </lineage>
</organism>
<evidence type="ECO:0000313" key="4">
    <source>
        <dbReference type="Proteomes" id="UP001620460"/>
    </source>
</evidence>
<dbReference type="InterPro" id="IPR046703">
    <property type="entry name" value="DUF6776"/>
</dbReference>
<evidence type="ECO:0008006" key="5">
    <source>
        <dbReference type="Google" id="ProtNLM"/>
    </source>
</evidence>
<keyword evidence="2" id="KW-0472">Membrane</keyword>
<dbReference type="Proteomes" id="UP001620460">
    <property type="component" value="Unassembled WGS sequence"/>
</dbReference>
<sequence length="251" mass="27625">MPPRPPPRFVVQTHDLASRRRQRLLLTVAWPLSLIAVAVIALWLPQAPVPLVHNNRAALKQLQAENEQLKQQVAGLQRSQQVNDVAMRSLQGTLTEREEQISGLRADLGFYSRLVGGDGQRQGLRVQEVRVQAVPQSRAWNLTLSLTQNVRRGDQTSGKATVTVEGLRGDKVEQLGWDALGDAAQKDGLPFAFKYFQQLHATFVLPADFRPTRLRIHAMPGSGTAADRTVAWADALNGNITNAPGDNDAQP</sequence>
<evidence type="ECO:0000256" key="2">
    <source>
        <dbReference type="SAM" id="Phobius"/>
    </source>
</evidence>
<keyword evidence="1" id="KW-0175">Coiled coil</keyword>
<reference evidence="3 4" key="1">
    <citation type="submission" date="2020-10" db="EMBL/GenBank/DDBJ databases">
        <title>Phylogeny of dyella-like bacteria.</title>
        <authorList>
            <person name="Fu J."/>
        </authorList>
    </citation>
    <scope>NUCLEOTIDE SEQUENCE [LARGE SCALE GENOMIC DNA]</scope>
    <source>
        <strain evidence="3 4">Gsoil3046</strain>
    </source>
</reference>
<keyword evidence="2" id="KW-1133">Transmembrane helix</keyword>
<accession>A0ABW8JN96</accession>
<comment type="caution">
    <text evidence="3">The sequence shown here is derived from an EMBL/GenBank/DDBJ whole genome shotgun (WGS) entry which is preliminary data.</text>
</comment>
<gene>
    <name evidence="3" type="ORF">ISP17_01370</name>
</gene>
<keyword evidence="4" id="KW-1185">Reference proteome</keyword>